<dbReference type="Proteomes" id="UP001605036">
    <property type="component" value="Unassembled WGS sequence"/>
</dbReference>
<keyword evidence="2" id="KW-1185">Reference proteome</keyword>
<dbReference type="AlphaFoldDB" id="A0ABD1Z7X6"/>
<organism evidence="1 2">
    <name type="scientific">Riccia fluitans</name>
    <dbReference type="NCBI Taxonomy" id="41844"/>
    <lineage>
        <taxon>Eukaryota</taxon>
        <taxon>Viridiplantae</taxon>
        <taxon>Streptophyta</taxon>
        <taxon>Embryophyta</taxon>
        <taxon>Marchantiophyta</taxon>
        <taxon>Marchantiopsida</taxon>
        <taxon>Marchantiidae</taxon>
        <taxon>Marchantiales</taxon>
        <taxon>Ricciaceae</taxon>
        <taxon>Riccia</taxon>
    </lineage>
</organism>
<dbReference type="EMBL" id="JBHFFA010000002">
    <property type="protein sequence ID" value="KAL2643887.1"/>
    <property type="molecule type" value="Genomic_DNA"/>
</dbReference>
<reference evidence="1 2" key="1">
    <citation type="submission" date="2024-09" db="EMBL/GenBank/DDBJ databases">
        <title>Chromosome-scale assembly of Riccia fluitans.</title>
        <authorList>
            <person name="Paukszto L."/>
            <person name="Sawicki J."/>
            <person name="Karawczyk K."/>
            <person name="Piernik-Szablinska J."/>
            <person name="Szczecinska M."/>
            <person name="Mazdziarz M."/>
        </authorList>
    </citation>
    <scope>NUCLEOTIDE SEQUENCE [LARGE SCALE GENOMIC DNA]</scope>
    <source>
        <strain evidence="1">Rf_01</strain>
        <tissue evidence="1">Aerial parts of the thallus</tissue>
    </source>
</reference>
<comment type="caution">
    <text evidence="1">The sequence shown here is derived from an EMBL/GenBank/DDBJ whole genome shotgun (WGS) entry which is preliminary data.</text>
</comment>
<protein>
    <submittedName>
        <fullName evidence="1">Uncharacterized protein</fullName>
    </submittedName>
</protein>
<evidence type="ECO:0000313" key="2">
    <source>
        <dbReference type="Proteomes" id="UP001605036"/>
    </source>
</evidence>
<gene>
    <name evidence="1" type="ORF">R1flu_011474</name>
</gene>
<sequence length="131" mass="14846">MQFYFIQAYLTLHPPCQVVLTKVVHPTELRADCGGVEQRSFQLRGVVRSNSGSSLLGANLTALEFHEPCCRSLEPPAPSRSSYHHERKEGRSDLRGIFDITAECRDSRSERPRYTSTNCEQNNSRLNLAYS</sequence>
<accession>A0ABD1Z7X6</accession>
<proteinExistence type="predicted"/>
<evidence type="ECO:0000313" key="1">
    <source>
        <dbReference type="EMBL" id="KAL2643887.1"/>
    </source>
</evidence>
<name>A0ABD1Z7X6_9MARC</name>